<dbReference type="STRING" id="313595.P700755_000907"/>
<evidence type="ECO:0000313" key="2">
    <source>
        <dbReference type="EMBL" id="AFU67884.1"/>
    </source>
</evidence>
<organism evidence="2 3">
    <name type="scientific">Psychroflexus torquis (strain ATCC 700755 / CIP 106069 / ACAM 623)</name>
    <dbReference type="NCBI Taxonomy" id="313595"/>
    <lineage>
        <taxon>Bacteria</taxon>
        <taxon>Pseudomonadati</taxon>
        <taxon>Bacteroidota</taxon>
        <taxon>Flavobacteriia</taxon>
        <taxon>Flavobacteriales</taxon>
        <taxon>Flavobacteriaceae</taxon>
        <taxon>Psychroflexus</taxon>
    </lineage>
</organism>
<protein>
    <recommendedName>
        <fullName evidence="4">Secreted protein</fullName>
    </recommendedName>
</protein>
<reference evidence="2" key="1">
    <citation type="submission" date="2006-03" db="EMBL/GenBank/DDBJ databases">
        <authorList>
            <person name="Bowman J."/>
            <person name="Ferriera S."/>
            <person name="Johnson J."/>
            <person name="Kravitz S."/>
            <person name="Halpern A."/>
            <person name="Remington K."/>
            <person name="Beeson K."/>
            <person name="Tran B."/>
            <person name="Rogers Y.-H."/>
            <person name="Friedman R."/>
            <person name="Venter J.C."/>
        </authorList>
    </citation>
    <scope>NUCLEOTIDE SEQUENCE [LARGE SCALE GENOMIC DNA]</scope>
    <source>
        <strain evidence="2">ATCC 700755</strain>
    </source>
</reference>
<gene>
    <name evidence="2" type="ordered locus">P700755_000907</name>
</gene>
<feature type="signal peptide" evidence="1">
    <location>
        <begin position="1"/>
        <end position="25"/>
    </location>
</feature>
<reference evidence="2" key="2">
    <citation type="submission" date="2012-09" db="EMBL/GenBank/DDBJ databases">
        <title>The complete sequence of Psychroflexus torquis an extreme psychrophile from sea-ice that is stimulated by light.</title>
        <authorList>
            <person name="Feng S."/>
            <person name="Powell S.M."/>
            <person name="Bowman J.P."/>
        </authorList>
    </citation>
    <scope>NUCLEOTIDE SEQUENCE [LARGE SCALE GENOMIC DNA]</scope>
    <source>
        <strain evidence="2">ATCC 700755</strain>
    </source>
</reference>
<evidence type="ECO:0000313" key="3">
    <source>
        <dbReference type="Proteomes" id="UP000008514"/>
    </source>
</evidence>
<dbReference type="Proteomes" id="UP000008514">
    <property type="component" value="Chromosome"/>
</dbReference>
<dbReference type="HOGENOM" id="CLU_2082900_0_0_10"/>
<sequence>MNVAIKFIFSISLLLCMLVPESSVSAIMESTPSETTGSTNKIQCLEEETETEVSTSLTEKVFQKIGGSAGGSAVEQKLYTSLNPTTFTSSTLPNTCGWVFISKYPRYIQFCCLKLDC</sequence>
<dbReference type="EMBL" id="CP003879">
    <property type="protein sequence ID" value="AFU67884.1"/>
    <property type="molecule type" value="Genomic_DNA"/>
</dbReference>
<keyword evidence="1" id="KW-0732">Signal</keyword>
<feature type="chain" id="PRO_5003877606" description="Secreted protein" evidence="1">
    <location>
        <begin position="26"/>
        <end position="117"/>
    </location>
</feature>
<evidence type="ECO:0000256" key="1">
    <source>
        <dbReference type="SAM" id="SignalP"/>
    </source>
</evidence>
<dbReference type="KEGG" id="ptq:P700755_000907"/>
<dbReference type="AlphaFoldDB" id="K4IBR7"/>
<accession>K4IBR7</accession>
<evidence type="ECO:0008006" key="4">
    <source>
        <dbReference type="Google" id="ProtNLM"/>
    </source>
</evidence>
<keyword evidence="3" id="KW-1185">Reference proteome</keyword>
<dbReference type="eggNOG" id="ENOG502ZWGP">
    <property type="taxonomic scope" value="Bacteria"/>
</dbReference>
<name>K4IBR7_PSYTT</name>
<proteinExistence type="predicted"/>